<proteinExistence type="predicted"/>
<dbReference type="Proteomes" id="UP000266568">
    <property type="component" value="Unassembled WGS sequence"/>
</dbReference>
<organism evidence="2 3">
    <name type="scientific">Hephaestia caeni</name>
    <dbReference type="NCBI Taxonomy" id="645617"/>
    <lineage>
        <taxon>Bacteria</taxon>
        <taxon>Pseudomonadati</taxon>
        <taxon>Pseudomonadota</taxon>
        <taxon>Alphaproteobacteria</taxon>
        <taxon>Sphingomonadales</taxon>
        <taxon>Sphingomonadaceae</taxon>
        <taxon>Hephaestia</taxon>
    </lineage>
</organism>
<keyword evidence="1" id="KW-1133">Transmembrane helix</keyword>
<reference evidence="2 3" key="1">
    <citation type="submission" date="2018-08" db="EMBL/GenBank/DDBJ databases">
        <title>Genomic Encyclopedia of Type Strains, Phase IV (KMG-IV): sequencing the most valuable type-strain genomes for metagenomic binning, comparative biology and taxonomic classification.</title>
        <authorList>
            <person name="Goeker M."/>
        </authorList>
    </citation>
    <scope>NUCLEOTIDE SEQUENCE [LARGE SCALE GENOMIC DNA]</scope>
    <source>
        <strain evidence="2 3">DSM 25527</strain>
    </source>
</reference>
<feature type="transmembrane region" description="Helical" evidence="1">
    <location>
        <begin position="16"/>
        <end position="32"/>
    </location>
</feature>
<feature type="transmembrane region" description="Helical" evidence="1">
    <location>
        <begin position="38"/>
        <end position="61"/>
    </location>
</feature>
<feature type="transmembrane region" description="Helical" evidence="1">
    <location>
        <begin position="82"/>
        <end position="102"/>
    </location>
</feature>
<sequence>MPIPERITLYRPRRRLVLNWGAIAYHGLRTIGWTATNLLVVLGLFVCFLALLGNLSFDGLLLQMNNLAVRYLEADAGRRGSFQWLLAGLTTVLFLFVGLLRWHALVPTEPPGDAS</sequence>
<gene>
    <name evidence="2" type="ORF">DFR49_0811</name>
</gene>
<evidence type="ECO:0000313" key="3">
    <source>
        <dbReference type="Proteomes" id="UP000266568"/>
    </source>
</evidence>
<dbReference type="EMBL" id="QXDC01000002">
    <property type="protein sequence ID" value="RIA46275.1"/>
    <property type="molecule type" value="Genomic_DNA"/>
</dbReference>
<comment type="caution">
    <text evidence="2">The sequence shown here is derived from an EMBL/GenBank/DDBJ whole genome shotgun (WGS) entry which is preliminary data.</text>
</comment>
<evidence type="ECO:0000313" key="2">
    <source>
        <dbReference type="EMBL" id="RIA46275.1"/>
    </source>
</evidence>
<dbReference type="RefSeq" id="WP_119034505.1">
    <property type="nucleotide sequence ID" value="NZ_QXDC01000002.1"/>
</dbReference>
<dbReference type="AlphaFoldDB" id="A0A397PG99"/>
<name>A0A397PG99_9SPHN</name>
<keyword evidence="1" id="KW-0472">Membrane</keyword>
<accession>A0A397PG99</accession>
<keyword evidence="3" id="KW-1185">Reference proteome</keyword>
<evidence type="ECO:0000256" key="1">
    <source>
        <dbReference type="SAM" id="Phobius"/>
    </source>
</evidence>
<keyword evidence="1" id="KW-0812">Transmembrane</keyword>
<protein>
    <submittedName>
        <fullName evidence="2">Uncharacterized protein</fullName>
    </submittedName>
</protein>
<dbReference type="OrthoDB" id="7509512at2"/>